<protein>
    <recommendedName>
        <fullName evidence="1">DUF5983 domain-containing protein</fullName>
    </recommendedName>
</protein>
<name>A0ABN8UE63_9BACL</name>
<evidence type="ECO:0000259" key="1">
    <source>
        <dbReference type="Pfam" id="PF19419"/>
    </source>
</evidence>
<dbReference type="RefSeq" id="WP_213430280.1">
    <property type="nucleotide sequence ID" value="NZ_AP031286.1"/>
</dbReference>
<comment type="caution">
    <text evidence="2">The sequence shown here is derived from an EMBL/GenBank/DDBJ whole genome shotgun (WGS) entry which is preliminary data.</text>
</comment>
<dbReference type="EMBL" id="CALYLO010000017">
    <property type="protein sequence ID" value="CAH8249500.1"/>
    <property type="molecule type" value="Genomic_DNA"/>
</dbReference>
<evidence type="ECO:0000313" key="2">
    <source>
        <dbReference type="EMBL" id="CAH8249500.1"/>
    </source>
</evidence>
<sequence>MKKESNVGVSGQNISKMMNLSTAHIKKETAKWLEEGNHSSPIVYKKKAYGFWVLVPPEAEDWEEITDVPVELLSILKYAEYLSCAWVMLDSIYDEVEGLPTFEW</sequence>
<dbReference type="InterPro" id="IPR046025">
    <property type="entry name" value="DUF5983"/>
</dbReference>
<dbReference type="Pfam" id="PF19419">
    <property type="entry name" value="DUF5983"/>
    <property type="match status" value="1"/>
</dbReference>
<organism evidence="2 3">
    <name type="scientific">Paenibacillus melissococcoides</name>
    <dbReference type="NCBI Taxonomy" id="2912268"/>
    <lineage>
        <taxon>Bacteria</taxon>
        <taxon>Bacillati</taxon>
        <taxon>Bacillota</taxon>
        <taxon>Bacilli</taxon>
        <taxon>Bacillales</taxon>
        <taxon>Paenibacillaceae</taxon>
        <taxon>Paenibacillus</taxon>
    </lineage>
</organism>
<proteinExistence type="predicted"/>
<reference evidence="2" key="1">
    <citation type="submission" date="2022-06" db="EMBL/GenBank/DDBJ databases">
        <authorList>
            <person name="Dietemann V."/>
            <person name="Ory F."/>
            <person name="Dainat B."/>
            <person name="Oberhansli S."/>
        </authorList>
    </citation>
    <scope>NUCLEOTIDE SEQUENCE</scope>
    <source>
        <strain evidence="2">Ena-SAMPLE-TAB-26-04-2022-14:26:32:270-5432</strain>
    </source>
</reference>
<keyword evidence="3" id="KW-1185">Reference proteome</keyword>
<accession>A0ABN8UE63</accession>
<dbReference type="Proteomes" id="UP001154322">
    <property type="component" value="Unassembled WGS sequence"/>
</dbReference>
<feature type="domain" description="DUF5983" evidence="1">
    <location>
        <begin position="17"/>
        <end position="104"/>
    </location>
</feature>
<evidence type="ECO:0000313" key="3">
    <source>
        <dbReference type="Proteomes" id="UP001154322"/>
    </source>
</evidence>
<gene>
    <name evidence="2" type="ORF">WJ0W_006685</name>
</gene>